<proteinExistence type="predicted"/>
<feature type="non-terminal residue" evidence="1">
    <location>
        <position position="123"/>
    </location>
</feature>
<dbReference type="EMBL" id="UINC01096912">
    <property type="protein sequence ID" value="SVC54185.1"/>
    <property type="molecule type" value="Genomic_DNA"/>
</dbReference>
<gene>
    <name evidence="1" type="ORF">METZ01_LOCUS307039</name>
</gene>
<evidence type="ECO:0008006" key="2">
    <source>
        <dbReference type="Google" id="ProtNLM"/>
    </source>
</evidence>
<name>A0A382N1E0_9ZZZZ</name>
<reference evidence="1" key="1">
    <citation type="submission" date="2018-05" db="EMBL/GenBank/DDBJ databases">
        <authorList>
            <person name="Lanie J.A."/>
            <person name="Ng W.-L."/>
            <person name="Kazmierczak K.M."/>
            <person name="Andrzejewski T.M."/>
            <person name="Davidsen T.M."/>
            <person name="Wayne K.J."/>
            <person name="Tettelin H."/>
            <person name="Glass J.I."/>
            <person name="Rusch D."/>
            <person name="Podicherti R."/>
            <person name="Tsui H.-C.T."/>
            <person name="Winkler M.E."/>
        </authorList>
    </citation>
    <scope>NUCLEOTIDE SEQUENCE</scope>
</reference>
<dbReference type="AlphaFoldDB" id="A0A382N1E0"/>
<sequence length="123" mass="14012">MQYSIGRRYRKRKRREEATQTAERVTFLRGFESSLACLLCKFGDAISYALPVWLEQAVTHVLYDGLDAFAARLAAAVRASRSLDAQYYLYHGDVTGMLFADRLLSVAERGVPVRLLVDDMDMR</sequence>
<dbReference type="Gene3D" id="3.30.870.10">
    <property type="entry name" value="Endonuclease Chain A"/>
    <property type="match status" value="1"/>
</dbReference>
<protein>
    <recommendedName>
        <fullName evidence="2">Phospholipase D-like domain-containing protein</fullName>
    </recommendedName>
</protein>
<organism evidence="1">
    <name type="scientific">marine metagenome</name>
    <dbReference type="NCBI Taxonomy" id="408172"/>
    <lineage>
        <taxon>unclassified sequences</taxon>
        <taxon>metagenomes</taxon>
        <taxon>ecological metagenomes</taxon>
    </lineage>
</organism>
<accession>A0A382N1E0</accession>
<evidence type="ECO:0000313" key="1">
    <source>
        <dbReference type="EMBL" id="SVC54185.1"/>
    </source>
</evidence>
<dbReference type="SUPFAM" id="SSF56024">
    <property type="entry name" value="Phospholipase D/nuclease"/>
    <property type="match status" value="1"/>
</dbReference>